<sequence length="465" mass="50448">MSPSWSGGATTMTRQSRQSQTKPSPTDEPTRDSTAKGDVVLEATGLKKYFAQSDGFLDRLVGETGSVKAVDGVDLSVREGETLAVVGESGCGKSTLGRTLLQHHAATAGSVEYRGDELTGLSNRELRTYRRHIQMVFQDPLASLNPRQTVGQILKAPMEVHGIGDSDAERTERARDLLERVGLKANHMDRYPKQFSGGQQQRVGIARALTLEPDVIVADEPVSALDVSVQAQILNLLEELQEELNLALLFITHDLSVVRYLADRVAVMYLGELVETAPTDDLFDNPQHPYTKSLLSAVPRIDPAARTDRILLEGTVPSPIDPPSGCRFHTRCPAVVPPDDWPGTDDAFRRAFRFRTRVTAGELDPEAARDRLRVEGHPTDDDHVVDHLVDGTLTGTRESLPDDAVIIMEEATAAVVAGNDERAASIVEEAFPSPCASDTPTTVAVDAAHTAACHRVGPHSNYSNS</sequence>
<dbReference type="GO" id="GO:0015833">
    <property type="term" value="P:peptide transport"/>
    <property type="evidence" value="ECO:0007669"/>
    <property type="project" value="InterPro"/>
</dbReference>
<dbReference type="GO" id="GO:0005524">
    <property type="term" value="F:ATP binding"/>
    <property type="evidence" value="ECO:0007669"/>
    <property type="project" value="UniProtKB-KW"/>
</dbReference>
<keyword evidence="3" id="KW-0547">Nucleotide-binding</keyword>
<dbReference type="EMBL" id="ALJD01000016">
    <property type="protein sequence ID" value="EJN57051.1"/>
    <property type="molecule type" value="Genomic_DNA"/>
</dbReference>
<proteinExistence type="inferred from homology"/>
<accession>J3JCZ8</accession>
<feature type="region of interest" description="Disordered" evidence="5">
    <location>
        <begin position="1"/>
        <end position="36"/>
    </location>
</feature>
<dbReference type="InterPro" id="IPR003439">
    <property type="entry name" value="ABC_transporter-like_ATP-bd"/>
</dbReference>
<evidence type="ECO:0000256" key="1">
    <source>
        <dbReference type="ARBA" id="ARBA00005417"/>
    </source>
</evidence>
<dbReference type="Gene3D" id="3.40.50.300">
    <property type="entry name" value="P-loop containing nucleotide triphosphate hydrolases"/>
    <property type="match status" value="1"/>
</dbReference>
<feature type="compositionally biased region" description="Low complexity" evidence="5">
    <location>
        <begin position="10"/>
        <end position="21"/>
    </location>
</feature>
<dbReference type="CDD" id="cd03257">
    <property type="entry name" value="ABC_NikE_OppD_transporters"/>
    <property type="match status" value="1"/>
</dbReference>
<evidence type="ECO:0000256" key="5">
    <source>
        <dbReference type="SAM" id="MobiDB-lite"/>
    </source>
</evidence>
<dbReference type="InterPro" id="IPR050319">
    <property type="entry name" value="ABC_transp_ATP-bind"/>
</dbReference>
<dbReference type="eggNOG" id="arCOG00184">
    <property type="taxonomic scope" value="Archaea"/>
</dbReference>
<dbReference type="PATRIC" id="fig|1210908.3.peg.4144"/>
<evidence type="ECO:0000259" key="6">
    <source>
        <dbReference type="PROSITE" id="PS50893"/>
    </source>
</evidence>
<dbReference type="SMART" id="SM00382">
    <property type="entry name" value="AAA"/>
    <property type="match status" value="1"/>
</dbReference>
<dbReference type="InterPro" id="IPR013563">
    <property type="entry name" value="Oligopep_ABC_C"/>
</dbReference>
<dbReference type="SUPFAM" id="SSF52540">
    <property type="entry name" value="P-loop containing nucleoside triphosphate hydrolases"/>
    <property type="match status" value="1"/>
</dbReference>
<dbReference type="PANTHER" id="PTHR43776:SF7">
    <property type="entry name" value="D,D-DIPEPTIDE TRANSPORT ATP-BINDING PROTEIN DDPF-RELATED"/>
    <property type="match status" value="1"/>
</dbReference>
<evidence type="ECO:0000256" key="2">
    <source>
        <dbReference type="ARBA" id="ARBA00022448"/>
    </source>
</evidence>
<dbReference type="GO" id="GO:0055085">
    <property type="term" value="P:transmembrane transport"/>
    <property type="evidence" value="ECO:0007669"/>
    <property type="project" value="UniProtKB-ARBA"/>
</dbReference>
<comment type="caution">
    <text evidence="7">The sequence shown here is derived from an EMBL/GenBank/DDBJ whole genome shotgun (WGS) entry which is preliminary data.</text>
</comment>
<evidence type="ECO:0000256" key="4">
    <source>
        <dbReference type="ARBA" id="ARBA00022840"/>
    </source>
</evidence>
<dbReference type="PROSITE" id="PS50893">
    <property type="entry name" value="ABC_TRANSPORTER_2"/>
    <property type="match status" value="1"/>
</dbReference>
<dbReference type="AlphaFoldDB" id="J3JCZ8"/>
<protein>
    <submittedName>
        <fullName evidence="7">Oligopeptide/dipeptide ABC transporter, ATPase subunit</fullName>
    </submittedName>
</protein>
<dbReference type="Pfam" id="PF00005">
    <property type="entry name" value="ABC_tran"/>
    <property type="match status" value="1"/>
</dbReference>
<dbReference type="InterPro" id="IPR003593">
    <property type="entry name" value="AAA+_ATPase"/>
</dbReference>
<evidence type="ECO:0000313" key="8">
    <source>
        <dbReference type="Proteomes" id="UP000007813"/>
    </source>
</evidence>
<dbReference type="FunFam" id="3.40.50.300:FF:000016">
    <property type="entry name" value="Oligopeptide ABC transporter ATP-binding component"/>
    <property type="match status" value="1"/>
</dbReference>
<evidence type="ECO:0000313" key="7">
    <source>
        <dbReference type="EMBL" id="EJN57051.1"/>
    </source>
</evidence>
<feature type="domain" description="ABC transporter" evidence="6">
    <location>
        <begin position="41"/>
        <end position="295"/>
    </location>
</feature>
<comment type="similarity">
    <text evidence="1">Belongs to the ABC transporter superfamily.</text>
</comment>
<keyword evidence="4" id="KW-0067">ATP-binding</keyword>
<dbReference type="InterPro" id="IPR017871">
    <property type="entry name" value="ABC_transporter-like_CS"/>
</dbReference>
<reference evidence="7 8" key="1">
    <citation type="journal article" date="2012" name="J. Bacteriol.">
        <title>Draft Genome Sequence of the Extremely Halophilic Archaeon Halogranum salarium B-1T.</title>
        <authorList>
            <person name="Kim K.K."/>
            <person name="Lee K.C."/>
            <person name="Lee J.S."/>
        </authorList>
    </citation>
    <scope>NUCLEOTIDE SEQUENCE [LARGE SCALE GENOMIC DNA]</scope>
    <source>
        <strain evidence="7 8">B-1</strain>
    </source>
</reference>
<name>J3JCZ8_9EURY</name>
<dbReference type="Pfam" id="PF08352">
    <property type="entry name" value="oligo_HPY"/>
    <property type="match status" value="1"/>
</dbReference>
<gene>
    <name evidence="7" type="ORF">HSB1_44370</name>
</gene>
<evidence type="ECO:0000256" key="3">
    <source>
        <dbReference type="ARBA" id="ARBA00022741"/>
    </source>
</evidence>
<dbReference type="PANTHER" id="PTHR43776">
    <property type="entry name" value="TRANSPORT ATP-BINDING PROTEIN"/>
    <property type="match status" value="1"/>
</dbReference>
<dbReference type="Proteomes" id="UP000007813">
    <property type="component" value="Unassembled WGS sequence"/>
</dbReference>
<dbReference type="NCBIfam" id="TIGR01727">
    <property type="entry name" value="oligo_HPY"/>
    <property type="match status" value="1"/>
</dbReference>
<dbReference type="PROSITE" id="PS00211">
    <property type="entry name" value="ABC_TRANSPORTER_1"/>
    <property type="match status" value="1"/>
</dbReference>
<dbReference type="GO" id="GO:0016887">
    <property type="term" value="F:ATP hydrolysis activity"/>
    <property type="evidence" value="ECO:0007669"/>
    <property type="project" value="InterPro"/>
</dbReference>
<dbReference type="InterPro" id="IPR027417">
    <property type="entry name" value="P-loop_NTPase"/>
</dbReference>
<organism evidence="7 8">
    <name type="scientific">Halogranum salarium B-1</name>
    <dbReference type="NCBI Taxonomy" id="1210908"/>
    <lineage>
        <taxon>Archaea</taxon>
        <taxon>Methanobacteriati</taxon>
        <taxon>Methanobacteriota</taxon>
        <taxon>Stenosarchaea group</taxon>
        <taxon>Halobacteria</taxon>
        <taxon>Halobacteriales</taxon>
        <taxon>Haloferacaceae</taxon>
    </lineage>
</organism>
<keyword evidence="2" id="KW-0813">Transport</keyword>